<reference evidence="4" key="1">
    <citation type="submission" date="2015-06" db="EMBL/GenBank/DDBJ databases">
        <authorList>
            <person name="Bertelli C."/>
        </authorList>
    </citation>
    <scope>NUCLEOTIDE SEQUENCE [LARGE SCALE GENOMIC DNA]</scope>
    <source>
        <strain evidence="4">CRIB-30</strain>
    </source>
</reference>
<name>A0A0H5DRC0_9BACT</name>
<dbReference type="AlphaFoldDB" id="A0A0H5DRC0"/>
<dbReference type="EMBL" id="CWGJ01000026">
    <property type="protein sequence ID" value="CRX39236.1"/>
    <property type="molecule type" value="Genomic_DNA"/>
</dbReference>
<feature type="region of interest" description="Disordered" evidence="2">
    <location>
        <begin position="60"/>
        <end position="161"/>
    </location>
</feature>
<evidence type="ECO:0000313" key="3">
    <source>
        <dbReference type="EMBL" id="CRX39236.1"/>
    </source>
</evidence>
<sequence length="161" mass="18849">MRHVKSERLKKLEQELADLEQWLKMGLVPKKDQERHKEEIEQVKTKIEEEKERLHFLKMSGEEEEFAAPKRQQQRGGYQEIPTIPDIDIGDTSAGVHDTSVDFDTETHDTESGEGEERSDDDEEEGEHHTATDEEDESFFSEKNRWRRGAKNIVDPDANEW</sequence>
<evidence type="ECO:0000256" key="2">
    <source>
        <dbReference type="SAM" id="MobiDB-lite"/>
    </source>
</evidence>
<evidence type="ECO:0000313" key="4">
    <source>
        <dbReference type="Proteomes" id="UP000220251"/>
    </source>
</evidence>
<dbReference type="OrthoDB" id="21163at2"/>
<protein>
    <submittedName>
        <fullName evidence="3">Uncharacterized protein</fullName>
    </submittedName>
</protein>
<gene>
    <name evidence="3" type="ORF">ELAC_1911</name>
</gene>
<evidence type="ECO:0000256" key="1">
    <source>
        <dbReference type="SAM" id="Coils"/>
    </source>
</evidence>
<feature type="compositionally biased region" description="Acidic residues" evidence="2">
    <location>
        <begin position="112"/>
        <end position="125"/>
    </location>
</feature>
<keyword evidence="1" id="KW-0175">Coiled coil</keyword>
<feature type="coiled-coil region" evidence="1">
    <location>
        <begin position="2"/>
        <end position="60"/>
    </location>
</feature>
<dbReference type="RefSeq" id="WP_098039102.1">
    <property type="nucleotide sequence ID" value="NZ_CWGJ01000026.1"/>
</dbReference>
<keyword evidence="4" id="KW-1185">Reference proteome</keyword>
<accession>A0A0H5DRC0</accession>
<dbReference type="Proteomes" id="UP000220251">
    <property type="component" value="Unassembled WGS sequence"/>
</dbReference>
<feature type="compositionally biased region" description="Low complexity" evidence="2">
    <location>
        <begin position="81"/>
        <end position="92"/>
    </location>
</feature>
<organism evidence="3 4">
    <name type="scientific">Estrella lausannensis</name>
    <dbReference type="NCBI Taxonomy" id="483423"/>
    <lineage>
        <taxon>Bacteria</taxon>
        <taxon>Pseudomonadati</taxon>
        <taxon>Chlamydiota</taxon>
        <taxon>Chlamydiia</taxon>
        <taxon>Parachlamydiales</taxon>
        <taxon>Candidatus Criblamydiaceae</taxon>
        <taxon>Estrella</taxon>
    </lineage>
</organism>
<proteinExistence type="predicted"/>